<name>A0A8J6TUQ0_9FIRM</name>
<evidence type="ECO:0000256" key="2">
    <source>
        <dbReference type="ARBA" id="ARBA00022801"/>
    </source>
</evidence>
<keyword evidence="5" id="KW-1185">Reference proteome</keyword>
<dbReference type="RefSeq" id="WP_154825553.1">
    <property type="nucleotide sequence ID" value="NZ_JACRTL010000003.1"/>
</dbReference>
<dbReference type="EMBL" id="JACRTL010000003">
    <property type="protein sequence ID" value="MBC8610753.1"/>
    <property type="molecule type" value="Genomic_DNA"/>
</dbReference>
<evidence type="ECO:0000259" key="3">
    <source>
        <dbReference type="Pfam" id="PF00884"/>
    </source>
</evidence>
<dbReference type="SUPFAM" id="SSF53649">
    <property type="entry name" value="Alkaline phosphatase-like"/>
    <property type="match status" value="1"/>
</dbReference>
<reference evidence="4" key="1">
    <citation type="submission" date="2020-08" db="EMBL/GenBank/DDBJ databases">
        <title>Genome public.</title>
        <authorList>
            <person name="Liu C."/>
            <person name="Sun Q."/>
        </authorList>
    </citation>
    <scope>NUCLEOTIDE SEQUENCE</scope>
    <source>
        <strain evidence="4">NSJ-15</strain>
    </source>
</reference>
<feature type="domain" description="Sulfatase N-terminal" evidence="3">
    <location>
        <begin position="5"/>
        <end position="331"/>
    </location>
</feature>
<dbReference type="CDD" id="cd16034">
    <property type="entry name" value="sulfatase_like"/>
    <property type="match status" value="1"/>
</dbReference>
<evidence type="ECO:0000313" key="4">
    <source>
        <dbReference type="EMBL" id="MBC8610753.1"/>
    </source>
</evidence>
<comment type="caution">
    <text evidence="4">The sequence shown here is derived from an EMBL/GenBank/DDBJ whole genome shotgun (WGS) entry which is preliminary data.</text>
</comment>
<accession>A0A8J6TUQ0</accession>
<evidence type="ECO:0000256" key="1">
    <source>
        <dbReference type="ARBA" id="ARBA00008779"/>
    </source>
</evidence>
<dbReference type="PANTHER" id="PTHR42693">
    <property type="entry name" value="ARYLSULFATASE FAMILY MEMBER"/>
    <property type="match status" value="1"/>
</dbReference>
<dbReference type="AlphaFoldDB" id="A0A8J6TUQ0"/>
<gene>
    <name evidence="4" type="ORF">H8702_06395</name>
</gene>
<dbReference type="Gene3D" id="3.40.720.10">
    <property type="entry name" value="Alkaline Phosphatase, subunit A"/>
    <property type="match status" value="1"/>
</dbReference>
<dbReference type="InterPro" id="IPR000917">
    <property type="entry name" value="Sulfatase_N"/>
</dbReference>
<dbReference type="Gene3D" id="3.30.1120.10">
    <property type="match status" value="1"/>
</dbReference>
<dbReference type="InterPro" id="IPR017850">
    <property type="entry name" value="Alkaline_phosphatase_core_sf"/>
</dbReference>
<dbReference type="InterPro" id="IPR050738">
    <property type="entry name" value="Sulfatase"/>
</dbReference>
<dbReference type="Pfam" id="PF00884">
    <property type="entry name" value="Sulfatase"/>
    <property type="match status" value="1"/>
</dbReference>
<sequence>MGKHPNILWIITDQQRAESLSINGCENASTPVLDGLAKTGANFTSAISGFPLCCPYRGSMLTSRYPHKCVPGHEYQLPPEQPTVAAAFNEQGYDTFYLGKWHLDGAKEAEERAGTHYVPRERRGGFRSWLGYENNNAQYDCYLHGHRGEEEIEMFRLPRYETDAITDIMIEYLQKKANGETPFFAVMSVQPPHDPYVAPPENQRRHTPAEIKFRPNVPPVESIRKDAARELAGYYAMIENIDQNVGRIVDCLNQTGLMEHTHIIYFSDHGDMHGSHGQFRKTTPYQEAVNVPFIISGEKRGAHVVGRKAGNVDRVPVNHVDIAPTSLGLCGLPIPDWMEGTDYSGMRILKRRKSSYPTSAYLQSVIPTHHDDSINKPWRGIVTTDGYKYICLEGMDWLLFDLNTDPYELVNLAHNDKYLSLRHRLKRELRSWIEKTGDSFLLPEE</sequence>
<keyword evidence="2" id="KW-0378">Hydrolase</keyword>
<comment type="similarity">
    <text evidence="1">Belongs to the sulfatase family.</text>
</comment>
<dbReference type="PANTHER" id="PTHR42693:SF53">
    <property type="entry name" value="ENDO-4-O-SULFATASE"/>
    <property type="match status" value="1"/>
</dbReference>
<organism evidence="4 5">
    <name type="scientific">Massiliimalia timonensis</name>
    <dbReference type="NCBI Taxonomy" id="1987501"/>
    <lineage>
        <taxon>Bacteria</taxon>
        <taxon>Bacillati</taxon>
        <taxon>Bacillota</taxon>
        <taxon>Clostridia</taxon>
        <taxon>Eubacteriales</taxon>
        <taxon>Oscillospiraceae</taxon>
        <taxon>Massiliimalia</taxon>
    </lineage>
</organism>
<dbReference type="GO" id="GO:0004065">
    <property type="term" value="F:arylsulfatase activity"/>
    <property type="evidence" value="ECO:0007669"/>
    <property type="project" value="TreeGrafter"/>
</dbReference>
<dbReference type="Proteomes" id="UP000632659">
    <property type="component" value="Unassembled WGS sequence"/>
</dbReference>
<protein>
    <submittedName>
        <fullName evidence="4">Sulfatase</fullName>
    </submittedName>
</protein>
<evidence type="ECO:0000313" key="5">
    <source>
        <dbReference type="Proteomes" id="UP000632659"/>
    </source>
</evidence>
<proteinExistence type="inferred from homology"/>